<feature type="region of interest" description="Disordered" evidence="1">
    <location>
        <begin position="2028"/>
        <end position="2058"/>
    </location>
</feature>
<feature type="compositionally biased region" description="Basic residues" evidence="1">
    <location>
        <begin position="2049"/>
        <end position="2058"/>
    </location>
</feature>
<dbReference type="InterPro" id="IPR011004">
    <property type="entry name" value="Trimer_LpxA-like_sf"/>
</dbReference>
<sequence>MGNTINERLQENRPEPYVLSDDELITLLRRLQIIVDSCVGVLHRNDFLDFDRDLDNDKLRNLSRFLYLSFPTIRDKRNELAALKPYLFRSAILSIFGHIVVNAMTYIKRGTLNTGKEADETDTSRKPFLHVVTGTPGIGKSASRYPFITLLMGFGVEAITTKRSGECAFLFERKSKSKAGIATITTKGPYREDIEHYIQSYLNYYNVYKYPLDQGTKPNDSSTGGDIYFPAGLEKDQVLMGQLIVPSVEYFPRFLHLVFGGTNYDFKKPEEIQEDITITAQSVLKKGSEIAKDSVLHVVSQTLMKPMKLRDTTTLGKHSILCSGSELLEESKEPTKVESGSIYLHHDMVLEANSVIATGSVLVHQGKTPIKRSFSETQILEDDITIGPGSIIKATSNILPDSSLVHGYSVQNKLENTKWHIIDEFVFFFVIVLSLTIASETGLPETNHCVLFTSPNEERWHKTNEDGRSMHYFIAEYVVPKYSLQEEAAFLNAIGQDAVLQETHLAELEKGAQLFSFIPRFILDPDCSKSAFELVHTKDPKKLTELEREKIFGSYVSHKLVHFSCPQYDCHNWFVQFATDNARQFVLDMFNLHSTSTYHTFLTSMTDNVELNQKKGAIFHNFVLDAIDGGFYIDSPTRLVSEIPLRCPSFHLPTILGESNIYLRSSTNIRRAYLPDISRIDPDSLSPFLNKYNILFENPMDPCLSFFTNHRDLSDLMDAQTSESVPPVAGMATRSNRQMITPTPNSPLNSSDSTSSASSLRSEAEFSTPLSSSEAEFSTSLSSSEPGSPDFFSSSEAEFSTSLSSSEAEPPDTSLNSEAESPDAKCFTYSLNPLGANNAGFDSIILFFKVHMDKTTMIVDALSVIFIQSTLAPTHKISPSGSNLMFLWLHLFSDIYNLSPSVIFPFLFFVKSPFVEKFSKDGDNTTEFFMDEKNIWVMNGYAKTVDEVTVKCTGRLILDSNISLIPNTNPYYYRCCFCGLLLKENFMNHNCDRLRTGITAQTSAQFISSPWKTYASEMGQVGVYDRLNPHEHWALLPGARSVTNVAFHLAMEREQGPCLVHCSLANCGRREMTLNYPTVGFIPNSRSGRTNIDPFDIILIKPTKDRSNLFPLANVSSEPEPYTSLFRVDHYGPILDLFSYFPRPNVATTVRQIVGYPLVQTDIPRHDSGARGNQTANERHDSGARGNQTAIPRHDNGTRGNQTAIPRHDNGTRGNQTAIPRHDNGTRGNQTAIPRHDSGTRGNQTAIPRHDSGTRGNQTAIPRHDSGTRGNQTANESAGHNEDPEAAPAEVNYSEYRMYALLSMIRLWGEKKAIGFTKIGETSYVCEVDDLQPSNKDVVKLCEDKSIPLPQLYVPMDCLNRLPVSLYGTRTLVPFEIKCLLAGDSLGDTSDTEYFSIKKHLECGLQMSLNTLKKLAGDDINKKHLLTKCLNRLHSLLKNMAQISMSDFQMLVSYVNGLPLIIADILQLCIDYLSCYDQLTPRQLDFLICYLKNPITRKKEIINDLASSNPEKRLPTWSDLQVLQNRASKSLKYFSTDRSSFIGSLDEEPTFDDSTLQEINGLSQIISKKERGKHNQNVLLAELESKNRQIQINLDFMEILLKNGMTIVKKQLQLFVDHMIKEKPSTDFTDEDKAVLLDRFRTNPLLYPWHHCKLIPFFTDASHIQTQKPFLIKTLSSKDRELQPHETDLLVAFLTIQTPLKDEETKRLISLVNDSKLKNQDRLKNRDRLKNEGKLENEDKPLLINLITGELKSGATTYHRLSNTSIKNYDKKWNDAMSNLESNELQKLDRNFLCECLNKQKPLNDYKMKELSLIVDRTTLSACSERNTLKSMITGKPLFSCSDRQTFVCYYLRLRESGLDKPGRESEREQVNKELARSDQTIAIKCVFYPLLSAERDLRLLFSLLRGTGRANERRREELITKMSRTRESILLTMKDRFKRLGRDHLFSWNDLASLLCCPNGSESKYLIGIQSLVAAKIVPKGKAVTITDLPSRAQPTITKDTTRGVSETITRDAKRVLRVTKTNLEGMSTPLPLKRVQSTPTKQITDKRQRHHSGRGH</sequence>
<accession>A0ABQ9X7T4</accession>
<dbReference type="Proteomes" id="UP001281761">
    <property type="component" value="Unassembled WGS sequence"/>
</dbReference>
<gene>
    <name evidence="3" type="ORF">BLNAU_17113</name>
</gene>
<reference evidence="3 4" key="1">
    <citation type="journal article" date="2022" name="bioRxiv">
        <title>Genomics of Preaxostyla Flagellates Illuminates Evolutionary Transitions and the Path Towards Mitochondrial Loss.</title>
        <authorList>
            <person name="Novak L.V.F."/>
            <person name="Treitli S.C."/>
            <person name="Pyrih J."/>
            <person name="Halakuc P."/>
            <person name="Pipaliya S.V."/>
            <person name="Vacek V."/>
            <person name="Brzon O."/>
            <person name="Soukal P."/>
            <person name="Eme L."/>
            <person name="Dacks J.B."/>
            <person name="Karnkowska A."/>
            <person name="Elias M."/>
            <person name="Hampl V."/>
        </authorList>
    </citation>
    <scope>NUCLEOTIDE SEQUENCE [LARGE SCALE GENOMIC DNA]</scope>
    <source>
        <strain evidence="3">NAU3</strain>
        <tissue evidence="3">Gut</tissue>
    </source>
</reference>
<feature type="region of interest" description="Disordered" evidence="1">
    <location>
        <begin position="1163"/>
        <end position="1287"/>
    </location>
</feature>
<feature type="compositionally biased region" description="Polar residues" evidence="1">
    <location>
        <begin position="1268"/>
        <end position="1278"/>
    </location>
</feature>
<feature type="transmembrane region" description="Helical" evidence="2">
    <location>
        <begin position="86"/>
        <end position="107"/>
    </location>
</feature>
<comment type="caution">
    <text evidence="3">The sequence shown here is derived from an EMBL/GenBank/DDBJ whole genome shotgun (WGS) entry which is preliminary data.</text>
</comment>
<dbReference type="SUPFAM" id="SSF51161">
    <property type="entry name" value="Trimeric LpxA-like enzymes"/>
    <property type="match status" value="1"/>
</dbReference>
<feature type="compositionally biased region" description="Low complexity" evidence="1">
    <location>
        <begin position="746"/>
        <end position="795"/>
    </location>
</feature>
<protein>
    <submittedName>
        <fullName evidence="3">Uncharacterized protein</fullName>
    </submittedName>
</protein>
<evidence type="ECO:0000313" key="4">
    <source>
        <dbReference type="Proteomes" id="UP001281761"/>
    </source>
</evidence>
<dbReference type="EMBL" id="JARBJD010000187">
    <property type="protein sequence ID" value="KAK2947989.1"/>
    <property type="molecule type" value="Genomic_DNA"/>
</dbReference>
<keyword evidence="4" id="KW-1185">Reference proteome</keyword>
<organism evidence="3 4">
    <name type="scientific">Blattamonas nauphoetae</name>
    <dbReference type="NCBI Taxonomy" id="2049346"/>
    <lineage>
        <taxon>Eukaryota</taxon>
        <taxon>Metamonada</taxon>
        <taxon>Preaxostyla</taxon>
        <taxon>Oxymonadida</taxon>
        <taxon>Blattamonas</taxon>
    </lineage>
</organism>
<feature type="compositionally biased region" description="Polar residues" evidence="1">
    <location>
        <begin position="733"/>
        <end position="742"/>
    </location>
</feature>
<evidence type="ECO:0000313" key="3">
    <source>
        <dbReference type="EMBL" id="KAK2947989.1"/>
    </source>
</evidence>
<evidence type="ECO:0000256" key="2">
    <source>
        <dbReference type="SAM" id="Phobius"/>
    </source>
</evidence>
<keyword evidence="2" id="KW-1133">Transmembrane helix</keyword>
<dbReference type="Gene3D" id="2.160.10.10">
    <property type="entry name" value="Hexapeptide repeat proteins"/>
    <property type="match status" value="1"/>
</dbReference>
<name>A0ABQ9X7T4_9EUKA</name>
<feature type="region of interest" description="Disordered" evidence="1">
    <location>
        <begin position="721"/>
        <end position="795"/>
    </location>
</feature>
<evidence type="ECO:0000256" key="1">
    <source>
        <dbReference type="SAM" id="MobiDB-lite"/>
    </source>
</evidence>
<proteinExistence type="predicted"/>
<keyword evidence="2" id="KW-0812">Transmembrane</keyword>
<keyword evidence="2" id="KW-0472">Membrane</keyword>